<gene>
    <name evidence="6" type="ORF">SAMN02743940_1137</name>
</gene>
<dbReference type="EC" id="2.7.7.65" evidence="1"/>
<dbReference type="GO" id="GO:0000160">
    <property type="term" value="P:phosphorelay signal transduction system"/>
    <property type="evidence" value="ECO:0007669"/>
    <property type="project" value="InterPro"/>
</dbReference>
<reference evidence="6 7" key="1">
    <citation type="submission" date="2016-12" db="EMBL/GenBank/DDBJ databases">
        <authorList>
            <person name="Song W.-J."/>
            <person name="Kurnit D.M."/>
        </authorList>
    </citation>
    <scope>NUCLEOTIDE SEQUENCE [LARGE SCALE GENOMIC DNA]</scope>
    <source>
        <strain evidence="6 7">ATCC 49181</strain>
    </source>
</reference>
<dbReference type="SMART" id="SM00267">
    <property type="entry name" value="GGDEF"/>
    <property type="match status" value="1"/>
</dbReference>
<dbReference type="PANTHER" id="PTHR45138:SF9">
    <property type="entry name" value="DIGUANYLATE CYCLASE DGCM-RELATED"/>
    <property type="match status" value="1"/>
</dbReference>
<dbReference type="Pfam" id="PF00990">
    <property type="entry name" value="GGDEF"/>
    <property type="match status" value="1"/>
</dbReference>
<dbReference type="Proteomes" id="UP000185062">
    <property type="component" value="Unassembled WGS sequence"/>
</dbReference>
<dbReference type="InterPro" id="IPR029787">
    <property type="entry name" value="Nucleotide_cyclase"/>
</dbReference>
<protein>
    <recommendedName>
        <fullName evidence="1">diguanylate cyclase</fullName>
        <ecNumber evidence="1">2.7.7.65</ecNumber>
    </recommendedName>
</protein>
<dbReference type="InterPro" id="IPR050469">
    <property type="entry name" value="Diguanylate_Cyclase"/>
</dbReference>
<dbReference type="Gene3D" id="3.30.70.270">
    <property type="match status" value="1"/>
</dbReference>
<dbReference type="AlphaFoldDB" id="A0A1N6HDX9"/>
<dbReference type="GO" id="GO:0005886">
    <property type="term" value="C:plasma membrane"/>
    <property type="evidence" value="ECO:0007669"/>
    <property type="project" value="TreeGrafter"/>
</dbReference>
<dbReference type="SUPFAM" id="SSF55073">
    <property type="entry name" value="Nucleotide cyclase"/>
    <property type="match status" value="1"/>
</dbReference>
<comment type="catalytic activity">
    <reaction evidence="2">
        <text>2 GTP = 3',3'-c-di-GMP + 2 diphosphate</text>
        <dbReference type="Rhea" id="RHEA:24898"/>
        <dbReference type="ChEBI" id="CHEBI:33019"/>
        <dbReference type="ChEBI" id="CHEBI:37565"/>
        <dbReference type="ChEBI" id="CHEBI:58805"/>
        <dbReference type="EC" id="2.7.7.65"/>
    </reaction>
</comment>
<dbReference type="Gene3D" id="3.40.50.2300">
    <property type="match status" value="2"/>
</dbReference>
<dbReference type="InterPro" id="IPR000160">
    <property type="entry name" value="GGDEF_dom"/>
</dbReference>
<dbReference type="FunFam" id="3.30.70.270:FF:000001">
    <property type="entry name" value="Diguanylate cyclase domain protein"/>
    <property type="match status" value="1"/>
</dbReference>
<dbReference type="STRING" id="44575.SAMN05216419_101615"/>
<dbReference type="Pfam" id="PF00072">
    <property type="entry name" value="Response_reg"/>
    <property type="match status" value="2"/>
</dbReference>
<dbReference type="PROSITE" id="PS50110">
    <property type="entry name" value="RESPONSE_REGULATORY"/>
    <property type="match status" value="2"/>
</dbReference>
<sequence>MTVPYAEKLPGKISEIETAWKDFQIEQNAEILHELYRLVHGLANSSKAFGFLELSTVARALVQDLKHLIHVGIVTSGPEFEQINGQMLELRRAMNIAPSYLPEIILTPTDMGRIKQEPINSKQIFLIDDDVETAEDLALQLRYYGYEVKVFNQLGEFQSAIKQIPSAIVLMNIEFPEDRLSGIKAIKEIQKNLAQPARVIFISAYDNIILRLGAVRAGSIAYFVKPVNSAELIDQLDSLTSFQAQEPFRVLIVDDSSALLAYHEAILKQAGMAVRTVLKPMDIMETLHDFNPDLILMDVYMPECSGIELAKVIRQLNNFVSIAIVYLSSENDFNTQLEAMSLGGDDFLVKPIEPQQLVSAVTSRILRARLLRSFMVRDSLTRLFNHTSIKEQFSREVARSRRLGTPLSFAMVDIDYFKKVNDTYGHAAGDRVIKSLARLLKQRLRRTDIVGRYGGEEFAIIMTDTDAFSAAKVMDEIRKAFSYLVHVSDDKEFSVSFSCGVADLAHFADVASLGDAADKALYQAKEKGRNQVMLHSDSSGNMQPLI</sequence>
<accession>A0A1N6HDX9</accession>
<dbReference type="SUPFAM" id="SSF47226">
    <property type="entry name" value="Histidine-containing phosphotransfer domain, HPT domain"/>
    <property type="match status" value="1"/>
</dbReference>
<dbReference type="EMBL" id="FSRO01000001">
    <property type="protein sequence ID" value="SIO17899.1"/>
    <property type="molecule type" value="Genomic_DNA"/>
</dbReference>
<dbReference type="InterPro" id="IPR011006">
    <property type="entry name" value="CheY-like_superfamily"/>
</dbReference>
<dbReference type="InterPro" id="IPR001789">
    <property type="entry name" value="Sig_transdc_resp-reg_receiver"/>
</dbReference>
<keyword evidence="3" id="KW-0597">Phosphoprotein</keyword>
<dbReference type="eggNOG" id="COG3706">
    <property type="taxonomic scope" value="Bacteria"/>
</dbReference>
<feature type="modified residue" description="4-aspartylphosphate" evidence="3">
    <location>
        <position position="298"/>
    </location>
</feature>
<evidence type="ECO:0000256" key="2">
    <source>
        <dbReference type="ARBA" id="ARBA00034247"/>
    </source>
</evidence>
<feature type="domain" description="GGDEF" evidence="5">
    <location>
        <begin position="405"/>
        <end position="537"/>
    </location>
</feature>
<keyword evidence="7" id="KW-1185">Reference proteome</keyword>
<evidence type="ECO:0000256" key="3">
    <source>
        <dbReference type="PROSITE-ProRule" id="PRU00169"/>
    </source>
</evidence>
<evidence type="ECO:0000259" key="5">
    <source>
        <dbReference type="PROSITE" id="PS50887"/>
    </source>
</evidence>
<dbReference type="CDD" id="cd00156">
    <property type="entry name" value="REC"/>
    <property type="match status" value="1"/>
</dbReference>
<evidence type="ECO:0000256" key="1">
    <source>
        <dbReference type="ARBA" id="ARBA00012528"/>
    </source>
</evidence>
<dbReference type="SUPFAM" id="SSF52172">
    <property type="entry name" value="CheY-like"/>
    <property type="match status" value="2"/>
</dbReference>
<dbReference type="PANTHER" id="PTHR45138">
    <property type="entry name" value="REGULATORY COMPONENTS OF SENSORY TRANSDUCTION SYSTEM"/>
    <property type="match status" value="1"/>
</dbReference>
<evidence type="ECO:0000313" key="6">
    <source>
        <dbReference type="EMBL" id="SIO17899.1"/>
    </source>
</evidence>
<feature type="domain" description="Response regulatory" evidence="4">
    <location>
        <begin position="123"/>
        <end position="240"/>
    </location>
</feature>
<dbReference type="SMART" id="SM00448">
    <property type="entry name" value="REC"/>
    <property type="match status" value="2"/>
</dbReference>
<dbReference type="GO" id="GO:0052621">
    <property type="term" value="F:diguanylate cyclase activity"/>
    <property type="evidence" value="ECO:0007669"/>
    <property type="project" value="UniProtKB-EC"/>
</dbReference>
<dbReference type="eggNOG" id="COG0745">
    <property type="taxonomic scope" value="Bacteria"/>
</dbReference>
<dbReference type="RefSeq" id="WP_051537581.1">
    <property type="nucleotide sequence ID" value="NZ_FSRO01000001.1"/>
</dbReference>
<evidence type="ECO:0000313" key="7">
    <source>
        <dbReference type="Proteomes" id="UP000185062"/>
    </source>
</evidence>
<dbReference type="GO" id="GO:0043709">
    <property type="term" value="P:cell adhesion involved in single-species biofilm formation"/>
    <property type="evidence" value="ECO:0007669"/>
    <property type="project" value="TreeGrafter"/>
</dbReference>
<dbReference type="GO" id="GO:1902201">
    <property type="term" value="P:negative regulation of bacterial-type flagellum-dependent cell motility"/>
    <property type="evidence" value="ECO:0007669"/>
    <property type="project" value="TreeGrafter"/>
</dbReference>
<organism evidence="6 7">
    <name type="scientific">Nitrosomonas cryotolerans ATCC 49181</name>
    <dbReference type="NCBI Taxonomy" id="1131553"/>
    <lineage>
        <taxon>Bacteria</taxon>
        <taxon>Pseudomonadati</taxon>
        <taxon>Pseudomonadota</taxon>
        <taxon>Betaproteobacteria</taxon>
        <taxon>Nitrosomonadales</taxon>
        <taxon>Nitrosomonadaceae</taxon>
        <taxon>Nitrosomonas</taxon>
    </lineage>
</organism>
<dbReference type="InterPro" id="IPR036641">
    <property type="entry name" value="HPT_dom_sf"/>
</dbReference>
<evidence type="ECO:0000259" key="4">
    <source>
        <dbReference type="PROSITE" id="PS50110"/>
    </source>
</evidence>
<feature type="domain" description="Response regulatory" evidence="4">
    <location>
        <begin position="249"/>
        <end position="365"/>
    </location>
</feature>
<dbReference type="NCBIfam" id="TIGR00254">
    <property type="entry name" value="GGDEF"/>
    <property type="match status" value="1"/>
</dbReference>
<comment type="caution">
    <text evidence="3">Lacks conserved residue(s) required for the propagation of feature annotation.</text>
</comment>
<dbReference type="InterPro" id="IPR043128">
    <property type="entry name" value="Rev_trsase/Diguanyl_cyclase"/>
</dbReference>
<dbReference type="PROSITE" id="PS50887">
    <property type="entry name" value="GGDEF"/>
    <property type="match status" value="1"/>
</dbReference>
<name>A0A1N6HDX9_9PROT</name>
<dbReference type="CDD" id="cd01949">
    <property type="entry name" value="GGDEF"/>
    <property type="match status" value="1"/>
</dbReference>
<proteinExistence type="predicted"/>